<protein>
    <submittedName>
        <fullName evidence="1">Uncharacterized protein</fullName>
    </submittedName>
</protein>
<name>A0A9X2YCZ3_9MYCO</name>
<comment type="caution">
    <text evidence="1">The sequence shown here is derived from an EMBL/GenBank/DDBJ whole genome shotgun (WGS) entry which is preliminary data.</text>
</comment>
<proteinExistence type="predicted"/>
<dbReference type="Proteomes" id="UP001140293">
    <property type="component" value="Unassembled WGS sequence"/>
</dbReference>
<evidence type="ECO:0000313" key="1">
    <source>
        <dbReference type="EMBL" id="MCV7172343.1"/>
    </source>
</evidence>
<evidence type="ECO:0000313" key="2">
    <source>
        <dbReference type="Proteomes" id="UP001140293"/>
    </source>
</evidence>
<organism evidence="1 2">
    <name type="scientific">[Mycobacterium] manitobense</name>
    <dbReference type="NCBI Taxonomy" id="190147"/>
    <lineage>
        <taxon>Bacteria</taxon>
        <taxon>Bacillati</taxon>
        <taxon>Actinomycetota</taxon>
        <taxon>Actinomycetes</taxon>
        <taxon>Mycobacteriales</taxon>
        <taxon>Mycobacteriaceae</taxon>
        <taxon>Mycolicibacterium</taxon>
    </lineage>
</organism>
<reference evidence="1" key="2">
    <citation type="journal article" date="2022" name="BMC Genomics">
        <title>Comparative genome analysis of mycobacteria focusing on tRNA and non-coding RNA.</title>
        <authorList>
            <person name="Behra P.R.K."/>
            <person name="Pettersson B.M.F."/>
            <person name="Ramesh M."/>
            <person name="Das S."/>
            <person name="Dasgupta S."/>
            <person name="Kirsebom L.A."/>
        </authorList>
    </citation>
    <scope>NUCLEOTIDE SEQUENCE</scope>
    <source>
        <strain evidence="1">DSM 44615</strain>
    </source>
</reference>
<sequence>MPVEETAWDVLVSRDLESRHYEQLRAALADTITKRLPSHKKLRRIVAWSQNGGCLFRPQQGVCRYAVSYEVVMAV</sequence>
<reference evidence="1" key="1">
    <citation type="submission" date="2020-07" db="EMBL/GenBank/DDBJ databases">
        <authorList>
            <person name="Pettersson B.M.F."/>
            <person name="Behra P.R.K."/>
            <person name="Ramesh M."/>
            <person name="Das S."/>
            <person name="Dasgupta S."/>
            <person name="Kirsebom L.A."/>
        </authorList>
    </citation>
    <scope>NUCLEOTIDE SEQUENCE</scope>
    <source>
        <strain evidence="1">DSM 44615</strain>
    </source>
</reference>
<dbReference type="AlphaFoldDB" id="A0A9X2YCZ3"/>
<accession>A0A9X2YCZ3</accession>
<keyword evidence="2" id="KW-1185">Reference proteome</keyword>
<dbReference type="RefSeq" id="WP_264014519.1">
    <property type="nucleotide sequence ID" value="NZ_JACKSJ010000182.1"/>
</dbReference>
<dbReference type="EMBL" id="JACKSJ010000182">
    <property type="protein sequence ID" value="MCV7172343.1"/>
    <property type="molecule type" value="Genomic_DNA"/>
</dbReference>
<gene>
    <name evidence="1" type="ORF">H7I41_20720</name>
</gene>